<dbReference type="InterPro" id="IPR028150">
    <property type="entry name" value="Lustrin_cystein"/>
</dbReference>
<feature type="domain" description="BPTI/Kunitz inhibitor" evidence="2">
    <location>
        <begin position="93"/>
        <end position="143"/>
    </location>
</feature>
<reference evidence="4" key="1">
    <citation type="submission" date="2022-11" db="UniProtKB">
        <authorList>
            <consortium name="WormBaseParasite"/>
        </authorList>
    </citation>
    <scope>IDENTIFICATION</scope>
</reference>
<dbReference type="PANTHER" id="PTHR46339:SF9">
    <property type="entry name" value="BPTI_KUNITZ INHIBITOR DOMAIN-CONTAINING PROTEIN"/>
    <property type="match status" value="1"/>
</dbReference>
<keyword evidence="3" id="KW-1185">Reference proteome</keyword>
<dbReference type="Pfam" id="PF14625">
    <property type="entry name" value="Lustrin_cystein"/>
    <property type="match status" value="1"/>
</dbReference>
<name>A0A914S0L1_PAREQ</name>
<feature type="compositionally biased region" description="Basic and acidic residues" evidence="1">
    <location>
        <begin position="159"/>
        <end position="176"/>
    </location>
</feature>
<sequence>MPVLLDFTHLCEGGIPLLLENDRPKPCSPHPAFSALQCPNNFWCHLGSTNTTNYCCPKNRKGICYVITRRCKMRRKLDLNRTFNFIGKMKNRCHLPPTVGLGRGKMRRYAYDLTSGLCKELIYTGYGGNENNFLTITDCQRACLTSSPAPKISLSKKLTKSEDKNPCELTPDRGSPKQDIPPSLRKKQEKINRGCTNLLRWYYDVAATRCMQFHFLGSDGNGNNFEREHMCMEVCGTG</sequence>
<proteinExistence type="predicted"/>
<accession>A0A914S0L1</accession>
<evidence type="ECO:0000259" key="2">
    <source>
        <dbReference type="PROSITE" id="PS50279"/>
    </source>
</evidence>
<dbReference type="Proteomes" id="UP000887564">
    <property type="component" value="Unplaced"/>
</dbReference>
<dbReference type="InterPro" id="IPR036880">
    <property type="entry name" value="Kunitz_BPTI_sf"/>
</dbReference>
<feature type="region of interest" description="Disordered" evidence="1">
    <location>
        <begin position="159"/>
        <end position="188"/>
    </location>
</feature>
<organism evidence="3 4">
    <name type="scientific">Parascaris equorum</name>
    <name type="common">Equine roundworm</name>
    <dbReference type="NCBI Taxonomy" id="6256"/>
    <lineage>
        <taxon>Eukaryota</taxon>
        <taxon>Metazoa</taxon>
        <taxon>Ecdysozoa</taxon>
        <taxon>Nematoda</taxon>
        <taxon>Chromadorea</taxon>
        <taxon>Rhabditida</taxon>
        <taxon>Spirurina</taxon>
        <taxon>Ascaridomorpha</taxon>
        <taxon>Ascaridoidea</taxon>
        <taxon>Ascarididae</taxon>
        <taxon>Parascaris</taxon>
    </lineage>
</organism>
<dbReference type="InterPro" id="IPR002223">
    <property type="entry name" value="Kunitz_BPTI"/>
</dbReference>
<evidence type="ECO:0000256" key="1">
    <source>
        <dbReference type="SAM" id="MobiDB-lite"/>
    </source>
</evidence>
<dbReference type="GO" id="GO:0004867">
    <property type="term" value="F:serine-type endopeptidase inhibitor activity"/>
    <property type="evidence" value="ECO:0007669"/>
    <property type="project" value="InterPro"/>
</dbReference>
<dbReference type="PANTHER" id="PTHR46339">
    <property type="entry name" value="PROTEIN CBG15282-RELATED"/>
    <property type="match status" value="1"/>
</dbReference>
<dbReference type="SMART" id="SM00131">
    <property type="entry name" value="KU"/>
    <property type="match status" value="2"/>
</dbReference>
<dbReference type="AlphaFoldDB" id="A0A914S0L1"/>
<protein>
    <submittedName>
        <fullName evidence="4">BPTI/Kunitz inhibitor domain-containing protein</fullName>
    </submittedName>
</protein>
<evidence type="ECO:0000313" key="3">
    <source>
        <dbReference type="Proteomes" id="UP000887564"/>
    </source>
</evidence>
<dbReference type="Gene3D" id="4.10.410.10">
    <property type="entry name" value="Pancreatic trypsin inhibitor Kunitz domain"/>
    <property type="match status" value="2"/>
</dbReference>
<dbReference type="CDD" id="cd22593">
    <property type="entry name" value="Kunitz_conkunitzin"/>
    <property type="match status" value="1"/>
</dbReference>
<dbReference type="SUPFAM" id="SSF57362">
    <property type="entry name" value="BPTI-like"/>
    <property type="match status" value="2"/>
</dbReference>
<feature type="domain" description="BPTI/Kunitz inhibitor" evidence="2">
    <location>
        <begin position="167"/>
        <end position="235"/>
    </location>
</feature>
<evidence type="ECO:0000313" key="4">
    <source>
        <dbReference type="WBParaSite" id="PEQ_0001189201-mRNA-1"/>
    </source>
</evidence>
<dbReference type="InterPro" id="IPR053014">
    <property type="entry name" value="Cuticle_assoc_divergent"/>
</dbReference>
<dbReference type="Pfam" id="PF00014">
    <property type="entry name" value="Kunitz_BPTI"/>
    <property type="match status" value="2"/>
</dbReference>
<dbReference type="WBParaSite" id="PEQ_0001189201-mRNA-1">
    <property type="protein sequence ID" value="PEQ_0001189201-mRNA-1"/>
    <property type="gene ID" value="PEQ_0001189201"/>
</dbReference>
<dbReference type="PROSITE" id="PS50279">
    <property type="entry name" value="BPTI_KUNITZ_2"/>
    <property type="match status" value="2"/>
</dbReference>